<dbReference type="EMBL" id="GL377309">
    <property type="protein sequence ID" value="EFI94966.1"/>
    <property type="molecule type" value="Genomic_DNA"/>
</dbReference>
<comment type="catalytic activity">
    <reaction evidence="1 13">
        <text>an S-substituted glutathione + H2O = an S-substituted L-cysteinylglycine + L-glutamate</text>
        <dbReference type="Rhea" id="RHEA:59468"/>
        <dbReference type="ChEBI" id="CHEBI:15377"/>
        <dbReference type="ChEBI" id="CHEBI:29985"/>
        <dbReference type="ChEBI" id="CHEBI:90779"/>
        <dbReference type="ChEBI" id="CHEBI:143103"/>
        <dbReference type="EC" id="3.4.19.13"/>
    </reaction>
</comment>
<gene>
    <name evidence="15" type="ORF">SCHCODRAFT_78331</name>
</gene>
<dbReference type="GO" id="GO:0006751">
    <property type="term" value="P:glutathione catabolic process"/>
    <property type="evidence" value="ECO:0007669"/>
    <property type="project" value="UniProtKB-UniRule"/>
</dbReference>
<dbReference type="AlphaFoldDB" id="D8QCP3"/>
<evidence type="ECO:0000256" key="3">
    <source>
        <dbReference type="ARBA" id="ARBA00005115"/>
    </source>
</evidence>
<dbReference type="OrthoDB" id="1081007at2759"/>
<accession>D8QCP3</accession>
<dbReference type="STRING" id="578458.D8QCP3"/>
<keyword evidence="8" id="KW-0325">Glycoprotein</keyword>
<sequence>MTGQPDTPFELPLYVDEKHEEQPLAPAPAPQPTKSKRKSVLRRLLFGGLALYYTGNIVYRHTRSCGHHASEPELPHIGSQNPAVLVKARHGAVASENKRCSDIGVDVLKDGGNAVDAAIATSLCIDVVNPFASGVSGGGIMTVRLPPKEDGEESEVWTINYRETAPAAANTTMFIENPNASRFGGLASAVPGEILGLETAHQMWGKLPWKRLVQPAAELAAGWEVDRELGRRLPWFSELLLGQPEWGAIFAPNGTILGVGDPIKNTALARTLYAIAEYGSEALYSGPVAESIVRRIQETGGIITLEDLQNYFVEVGPALQGTYRGKKVYTFDAPTSGPVLLHALNLMEHYPLEERTPLNVHRMVEAMKFAFAGRTRISDPNFSDDSQDIEELPTKEFADKIVVNITDDKTHPPEYYHPIYDTPTDHGTSHCSIIDQDGMAVALTHTINGLFGSFVIDPETGIIMNNEMDDFSIPGHPNLFGLYPSPYNYPEPGKRPLSSTAPTIMEYEDGSFYMAIGGAGGSRIFPSIFQVILNLEWGMDVSSAIEFGRLHDQLYPLNLDVDDTYPKDVVDGLRERGHNVTVTSVNEVKAVVQAVVMRDGAITAASDSRKNGIAAGY</sequence>
<dbReference type="RefSeq" id="XP_003029869.1">
    <property type="nucleotide sequence ID" value="XM_003029823.1"/>
</dbReference>
<dbReference type="PANTHER" id="PTHR11686:SF9">
    <property type="entry name" value="RE13973P"/>
    <property type="match status" value="1"/>
</dbReference>
<comment type="similarity">
    <text evidence="4">Belongs to the gamma-glutamyltransferase family.</text>
</comment>
<evidence type="ECO:0000313" key="15">
    <source>
        <dbReference type="EMBL" id="EFI94966.1"/>
    </source>
</evidence>
<evidence type="ECO:0000256" key="5">
    <source>
        <dbReference type="ARBA" id="ARBA00022670"/>
    </source>
</evidence>
<comment type="catalytic activity">
    <reaction evidence="2 13">
        <text>glutathione + H2O = L-cysteinylglycine + L-glutamate</text>
        <dbReference type="Rhea" id="RHEA:28807"/>
        <dbReference type="ChEBI" id="CHEBI:15377"/>
        <dbReference type="ChEBI" id="CHEBI:29985"/>
        <dbReference type="ChEBI" id="CHEBI:57925"/>
        <dbReference type="ChEBI" id="CHEBI:61694"/>
        <dbReference type="EC" id="3.4.19.13"/>
    </reaction>
</comment>
<feature type="binding site" evidence="12">
    <location>
        <position position="521"/>
    </location>
    <ligand>
        <name>L-glutamate</name>
        <dbReference type="ChEBI" id="CHEBI:29985"/>
    </ligand>
</feature>
<dbReference type="eggNOG" id="KOG2410">
    <property type="taxonomic scope" value="Eukaryota"/>
</dbReference>
<comment type="catalytic activity">
    <reaction evidence="10 13">
        <text>an N-terminal (5-L-glutamyl)-[peptide] + an alpha-amino acid = 5-L-glutamyl amino acid + an N-terminal L-alpha-aminoacyl-[peptide]</text>
        <dbReference type="Rhea" id="RHEA:23904"/>
        <dbReference type="Rhea" id="RHEA-COMP:9780"/>
        <dbReference type="Rhea" id="RHEA-COMP:9795"/>
        <dbReference type="ChEBI" id="CHEBI:77644"/>
        <dbReference type="ChEBI" id="CHEBI:78597"/>
        <dbReference type="ChEBI" id="CHEBI:78599"/>
        <dbReference type="ChEBI" id="CHEBI:78608"/>
        <dbReference type="EC" id="2.3.2.2"/>
    </reaction>
</comment>
<dbReference type="Proteomes" id="UP000007431">
    <property type="component" value="Unassembled WGS sequence"/>
</dbReference>
<dbReference type="FunFam" id="3.60.20.40:FF:000001">
    <property type="entry name" value="Gamma-glutamyltranspeptidase 1"/>
    <property type="match status" value="1"/>
</dbReference>
<dbReference type="UniPathway" id="UPA00204"/>
<dbReference type="Pfam" id="PF01019">
    <property type="entry name" value="G_glu_transpept"/>
    <property type="match status" value="1"/>
</dbReference>
<dbReference type="HOGENOM" id="CLU_014813_4_0_1"/>
<evidence type="ECO:0000256" key="14">
    <source>
        <dbReference type="SAM" id="MobiDB-lite"/>
    </source>
</evidence>
<dbReference type="KEGG" id="scm:SCHCO_02635271"/>
<feature type="region of interest" description="Disordered" evidence="14">
    <location>
        <begin position="1"/>
        <end position="36"/>
    </location>
</feature>
<dbReference type="GO" id="GO:0036374">
    <property type="term" value="F:glutathione hydrolase activity"/>
    <property type="evidence" value="ECO:0007669"/>
    <property type="project" value="UniProtKB-UniRule"/>
</dbReference>
<dbReference type="EC" id="2.3.2.2" evidence="13"/>
<dbReference type="GO" id="GO:0006508">
    <property type="term" value="P:proteolysis"/>
    <property type="evidence" value="ECO:0007669"/>
    <property type="project" value="UniProtKB-KW"/>
</dbReference>
<feature type="binding site" evidence="12">
    <location>
        <position position="162"/>
    </location>
    <ligand>
        <name>L-glutamate</name>
        <dbReference type="ChEBI" id="CHEBI:29985"/>
    </ligand>
</feature>
<dbReference type="PRINTS" id="PR01210">
    <property type="entry name" value="GGTRANSPTASE"/>
</dbReference>
<evidence type="ECO:0000256" key="4">
    <source>
        <dbReference type="ARBA" id="ARBA00009381"/>
    </source>
</evidence>
<evidence type="ECO:0000256" key="8">
    <source>
        <dbReference type="ARBA" id="ARBA00023180"/>
    </source>
</evidence>
<evidence type="ECO:0000256" key="7">
    <source>
        <dbReference type="ARBA" id="ARBA00022801"/>
    </source>
</evidence>
<evidence type="ECO:0000256" key="2">
    <source>
        <dbReference type="ARBA" id="ARBA00001089"/>
    </source>
</evidence>
<name>D8QCP3_SCHCM</name>
<dbReference type="VEuPathDB" id="FungiDB:SCHCODRAFT_02635271"/>
<dbReference type="NCBIfam" id="TIGR00066">
    <property type="entry name" value="g_glut_trans"/>
    <property type="match status" value="1"/>
</dbReference>
<evidence type="ECO:0000256" key="1">
    <source>
        <dbReference type="ARBA" id="ARBA00001049"/>
    </source>
</evidence>
<dbReference type="InterPro" id="IPR029055">
    <property type="entry name" value="Ntn_hydrolases_N"/>
</dbReference>
<keyword evidence="7 13" id="KW-0378">Hydrolase</keyword>
<evidence type="ECO:0000256" key="11">
    <source>
        <dbReference type="PIRSR" id="PIRSR600101-1"/>
    </source>
</evidence>
<dbReference type="GO" id="GO:0000324">
    <property type="term" value="C:fungal-type vacuole"/>
    <property type="evidence" value="ECO:0007669"/>
    <property type="project" value="TreeGrafter"/>
</dbReference>
<keyword evidence="5" id="KW-0645">Protease</keyword>
<dbReference type="FunFam" id="1.10.246.130:FF:000005">
    <property type="entry name" value="Gamma-glutamyltranspeptidase 1, putative"/>
    <property type="match status" value="1"/>
</dbReference>
<dbReference type="InterPro" id="IPR043137">
    <property type="entry name" value="GGT_ssub_C"/>
</dbReference>
<evidence type="ECO:0000256" key="13">
    <source>
        <dbReference type="RuleBase" id="RU368068"/>
    </source>
</evidence>
<dbReference type="InParanoid" id="D8QCP3"/>
<feature type="binding site" evidence="12">
    <location>
        <begin position="446"/>
        <end position="448"/>
    </location>
    <ligand>
        <name>L-glutamate</name>
        <dbReference type="ChEBI" id="CHEBI:29985"/>
    </ligand>
</feature>
<evidence type="ECO:0000313" key="16">
    <source>
        <dbReference type="Proteomes" id="UP000007431"/>
    </source>
</evidence>
<feature type="active site" description="Nucleophile" evidence="11">
    <location>
        <position position="428"/>
    </location>
</feature>
<feature type="binding site" evidence="12">
    <location>
        <begin position="498"/>
        <end position="499"/>
    </location>
    <ligand>
        <name>L-glutamate</name>
        <dbReference type="ChEBI" id="CHEBI:29985"/>
    </ligand>
</feature>
<dbReference type="EC" id="3.4.19.13" evidence="13"/>
<evidence type="ECO:0000256" key="6">
    <source>
        <dbReference type="ARBA" id="ARBA00022679"/>
    </source>
</evidence>
<protein>
    <recommendedName>
        <fullName evidence="13">Glutathione hydrolase</fullName>
        <ecNumber evidence="13">2.3.2.2</ecNumber>
        <ecNumber evidence="13">3.4.19.13</ecNumber>
    </recommendedName>
    <alternativeName>
        <fullName evidence="13">Gamma-glutamyltransferase</fullName>
    </alternativeName>
    <alternativeName>
        <fullName evidence="13">Gamma-glutamyltranspeptidase</fullName>
    </alternativeName>
</protein>
<keyword evidence="16" id="KW-1185">Reference proteome</keyword>
<dbReference type="GO" id="GO:0103068">
    <property type="term" value="F:leukotriene C4 gamma-glutamyl transferase activity"/>
    <property type="evidence" value="ECO:0007669"/>
    <property type="project" value="UniProtKB-EC"/>
</dbReference>
<evidence type="ECO:0000256" key="9">
    <source>
        <dbReference type="ARBA" id="ARBA00023315"/>
    </source>
</evidence>
<dbReference type="SUPFAM" id="SSF56235">
    <property type="entry name" value="N-terminal nucleophile aminohydrolases (Ntn hydrolases)"/>
    <property type="match status" value="1"/>
</dbReference>
<dbReference type="OMA" id="ICGMGPP"/>
<dbReference type="Gene3D" id="1.10.246.130">
    <property type="match status" value="1"/>
</dbReference>
<keyword evidence="9 13" id="KW-0012">Acyltransferase</keyword>
<organism evidence="16">
    <name type="scientific">Schizophyllum commune (strain H4-8 / FGSC 9210)</name>
    <name type="common">Split gill fungus</name>
    <dbReference type="NCBI Taxonomy" id="578458"/>
    <lineage>
        <taxon>Eukaryota</taxon>
        <taxon>Fungi</taxon>
        <taxon>Dikarya</taxon>
        <taxon>Basidiomycota</taxon>
        <taxon>Agaricomycotina</taxon>
        <taxon>Agaricomycetes</taxon>
        <taxon>Agaricomycetidae</taxon>
        <taxon>Agaricales</taxon>
        <taxon>Schizophyllaceae</taxon>
        <taxon>Schizophyllum</taxon>
    </lineage>
</organism>
<keyword evidence="6 13" id="KW-0808">Transferase</keyword>
<dbReference type="MEROPS" id="T03.011"/>
<feature type="binding site" evidence="12">
    <location>
        <position position="470"/>
    </location>
    <ligand>
        <name>L-glutamate</name>
        <dbReference type="ChEBI" id="CHEBI:29985"/>
    </ligand>
</feature>
<comment type="pathway">
    <text evidence="3 13">Sulfur metabolism; glutathione metabolism.</text>
</comment>
<dbReference type="InterPro" id="IPR043138">
    <property type="entry name" value="GGT_lsub"/>
</dbReference>
<dbReference type="GO" id="GO:0005886">
    <property type="term" value="C:plasma membrane"/>
    <property type="evidence" value="ECO:0007669"/>
    <property type="project" value="TreeGrafter"/>
</dbReference>
<dbReference type="FunCoup" id="D8QCP3">
    <property type="interactions" value="100"/>
</dbReference>
<dbReference type="Gene3D" id="3.60.20.40">
    <property type="match status" value="1"/>
</dbReference>
<comment type="function">
    <text evidence="13">Cleaves the gamma-glutamyl peptide bond of glutathione and glutathione conjugates.</text>
</comment>
<evidence type="ECO:0000256" key="12">
    <source>
        <dbReference type="PIRSR" id="PIRSR600101-2"/>
    </source>
</evidence>
<proteinExistence type="inferred from homology"/>
<evidence type="ECO:0000256" key="10">
    <source>
        <dbReference type="ARBA" id="ARBA00047417"/>
    </source>
</evidence>
<dbReference type="InterPro" id="IPR000101">
    <property type="entry name" value="GGT_peptidase"/>
</dbReference>
<reference evidence="15 16" key="1">
    <citation type="journal article" date="2010" name="Nat. Biotechnol.">
        <title>Genome sequence of the model mushroom Schizophyllum commune.</title>
        <authorList>
            <person name="Ohm R.A."/>
            <person name="de Jong J.F."/>
            <person name="Lugones L.G."/>
            <person name="Aerts A."/>
            <person name="Kothe E."/>
            <person name="Stajich J.E."/>
            <person name="de Vries R.P."/>
            <person name="Record E."/>
            <person name="Levasseur A."/>
            <person name="Baker S.E."/>
            <person name="Bartholomew K.A."/>
            <person name="Coutinho P.M."/>
            <person name="Erdmann S."/>
            <person name="Fowler T.J."/>
            <person name="Gathman A.C."/>
            <person name="Lombard V."/>
            <person name="Henrissat B."/>
            <person name="Knabe N."/>
            <person name="Kuees U."/>
            <person name="Lilly W.W."/>
            <person name="Lindquist E."/>
            <person name="Lucas S."/>
            <person name="Magnuson J.K."/>
            <person name="Piumi F."/>
            <person name="Raudaskoski M."/>
            <person name="Salamov A."/>
            <person name="Schmutz J."/>
            <person name="Schwarze F.W.M.R."/>
            <person name="vanKuyk P.A."/>
            <person name="Horton J.S."/>
            <person name="Grigoriev I.V."/>
            <person name="Woesten H.A.B."/>
        </authorList>
    </citation>
    <scope>NUCLEOTIDE SEQUENCE [LARGE SCALE GENOMIC DNA]</scope>
    <source>
        <strain evidence="16">H4-8 / FGSC 9210</strain>
    </source>
</reference>
<dbReference type="GeneID" id="9591289"/>
<dbReference type="PANTHER" id="PTHR11686">
    <property type="entry name" value="GAMMA GLUTAMYL TRANSPEPTIDASE"/>
    <property type="match status" value="1"/>
</dbReference>